<dbReference type="Proteomes" id="UP001212841">
    <property type="component" value="Unassembled WGS sequence"/>
</dbReference>
<dbReference type="InterPro" id="IPR027842">
    <property type="entry name" value="HAM1-like_C"/>
</dbReference>
<dbReference type="GO" id="GO:0016874">
    <property type="term" value="F:ligase activity"/>
    <property type="evidence" value="ECO:0007669"/>
    <property type="project" value="UniProtKB-KW"/>
</dbReference>
<feature type="compositionally biased region" description="Low complexity" evidence="1">
    <location>
        <begin position="212"/>
        <end position="225"/>
    </location>
</feature>
<dbReference type="PANTHER" id="PTHR31138">
    <property type="entry name" value="CHROMOSOME 19, WHOLE GENOME SHOTGUN SEQUENCE"/>
    <property type="match status" value="1"/>
</dbReference>
<dbReference type="AlphaFoldDB" id="A0AAD5X150"/>
<dbReference type="Gene3D" id="3.15.10.10">
    <property type="entry name" value="Bactericidal permeability-increasing protein, domain 1"/>
    <property type="match status" value="1"/>
</dbReference>
<evidence type="ECO:0000259" key="2">
    <source>
        <dbReference type="Pfam" id="PF14613"/>
    </source>
</evidence>
<evidence type="ECO:0000313" key="5">
    <source>
        <dbReference type="Proteomes" id="UP001212841"/>
    </source>
</evidence>
<dbReference type="Pfam" id="PF14613">
    <property type="entry name" value="HAM1_C"/>
    <property type="match status" value="1"/>
</dbReference>
<reference evidence="4" key="1">
    <citation type="submission" date="2020-05" db="EMBL/GenBank/DDBJ databases">
        <title>Phylogenomic resolution of chytrid fungi.</title>
        <authorList>
            <person name="Stajich J.E."/>
            <person name="Amses K."/>
            <person name="Simmons R."/>
            <person name="Seto K."/>
            <person name="Myers J."/>
            <person name="Bonds A."/>
            <person name="Quandt C.A."/>
            <person name="Barry K."/>
            <person name="Liu P."/>
            <person name="Grigoriev I."/>
            <person name="Longcore J.E."/>
            <person name="James T.Y."/>
        </authorList>
    </citation>
    <scope>NUCLEOTIDE SEQUENCE</scope>
    <source>
        <strain evidence="4">JEL0318</strain>
    </source>
</reference>
<dbReference type="SUPFAM" id="SSF55394">
    <property type="entry name" value="Bactericidal permeability-increasing protein, BPI"/>
    <property type="match status" value="1"/>
</dbReference>
<keyword evidence="4" id="KW-0436">Ligase</keyword>
<feature type="domain" description="HAM1-like N-terminal" evidence="3">
    <location>
        <begin position="14"/>
        <end position="286"/>
    </location>
</feature>
<comment type="caution">
    <text evidence="4">The sequence shown here is derived from an EMBL/GenBank/DDBJ whole genome shotgun (WGS) entry which is preliminary data.</text>
</comment>
<evidence type="ECO:0000313" key="4">
    <source>
        <dbReference type="EMBL" id="KAJ3043463.1"/>
    </source>
</evidence>
<organism evidence="4 5">
    <name type="scientific">Rhizophlyctis rosea</name>
    <dbReference type="NCBI Taxonomy" id="64517"/>
    <lineage>
        <taxon>Eukaryota</taxon>
        <taxon>Fungi</taxon>
        <taxon>Fungi incertae sedis</taxon>
        <taxon>Chytridiomycota</taxon>
        <taxon>Chytridiomycota incertae sedis</taxon>
        <taxon>Chytridiomycetes</taxon>
        <taxon>Rhizophlyctidales</taxon>
        <taxon>Rhizophlyctidaceae</taxon>
        <taxon>Rhizophlyctis</taxon>
    </lineage>
</organism>
<accession>A0AAD5X150</accession>
<dbReference type="Pfam" id="PF19343">
    <property type="entry name" value="HAM1_N"/>
    <property type="match status" value="2"/>
</dbReference>
<feature type="region of interest" description="Disordered" evidence="1">
    <location>
        <begin position="778"/>
        <end position="797"/>
    </location>
</feature>
<gene>
    <name evidence="4" type="primary">LIG4_2</name>
    <name evidence="4" type="ORF">HK097_001744</name>
</gene>
<evidence type="ECO:0000259" key="3">
    <source>
        <dbReference type="Pfam" id="PF19343"/>
    </source>
</evidence>
<feature type="domain" description="HAM1-like N-terminal" evidence="3">
    <location>
        <begin position="314"/>
        <end position="684"/>
    </location>
</feature>
<dbReference type="PANTHER" id="PTHR31138:SF1">
    <property type="entry name" value="PDZ DOMAIN-CONTAINING PROTEIN"/>
    <property type="match status" value="1"/>
</dbReference>
<feature type="domain" description="HAM1-like C-terminal" evidence="2">
    <location>
        <begin position="712"/>
        <end position="766"/>
    </location>
</feature>
<keyword evidence="5" id="KW-1185">Reference proteome</keyword>
<dbReference type="InterPro" id="IPR045967">
    <property type="entry name" value="HAM1-like_N"/>
</dbReference>
<protein>
    <submittedName>
        <fullName evidence="4">DNA ligase (ATP)</fullName>
    </submittedName>
</protein>
<name>A0AAD5X150_9FUNG</name>
<dbReference type="GO" id="GO:0008289">
    <property type="term" value="F:lipid binding"/>
    <property type="evidence" value="ECO:0007669"/>
    <property type="project" value="InterPro"/>
</dbReference>
<feature type="compositionally biased region" description="Basic and acidic residues" evidence="1">
    <location>
        <begin position="226"/>
        <end position="245"/>
    </location>
</feature>
<proteinExistence type="predicted"/>
<dbReference type="InterPro" id="IPR017943">
    <property type="entry name" value="Bactericidal_perm-incr_a/b_dom"/>
</dbReference>
<sequence length="797" mass="86970">MSDPIRDNSEKVREVTAALKEGKLPTTDQLVTGLKEFQESGVLQDAGQGMSVEGKKVLLDTERLVEDTRRTLTQKLPDNELQNVIYYSNIAGQQARTSGAAYDAQTAAQQLVDAGARAAELARMVVVSPEFRNTLREVSAIVQEVLRSNVENASDDLANDPNVPEQVRAGAAKTRDSVRDNDLQGAAQQLKGEAQGKAQEVKQQAQQQYEGVKQQAQDQAQQVKGQAEDAKNRAADSGEATKRAAGDTVAQGGTLRDAAHAVVDTVADKAEQHLPEDRVNQFSNTTRDTAAKIYTGEATPGDIANNAIGQLTGQGKAQGQSLAEQAKGTAQQLTQQAKEQLAPLKDTGIRVAQKLADLPPEKRDEIIRRFKAVARTLQSKPEFQRAFGDLTSILRDLGNKAAVTADTVVQKVAEAPTDPNELEATKEARLAALNAKKLIENFANSKSLDPLIKAVRDFADQARSDDDLITFWTDLSNFITSSFNDPNFTDRTDYEKTAEDLVVRGRKGLSKYDYYTQKITYEAANYADALSSDRATQKLASDANAIFADLFLDERGKPTFKPELLRDLAKIVPAIADKLAYLPIPRTEIDDGTYHMIFDNIVLHSTILPKYVRIVTDTTVDATKSEPTEQFQNFVYLEISHIEASARDVAWLINKHSGFWKAGDVGLADFDIKDPGLTIKLKISPGSQTGIAAPTNTTDSTGRFLNAEQIDVTLHNIDLRLHDSHHDLLYKVAKPFLNRTVKTQVEQAVQDGLKDLIGRLDGQVAGAAQASTRQIVEGPTPAKGVPEWGSKAFDAKA</sequence>
<evidence type="ECO:0000256" key="1">
    <source>
        <dbReference type="SAM" id="MobiDB-lite"/>
    </source>
</evidence>
<feature type="region of interest" description="Disordered" evidence="1">
    <location>
        <begin position="212"/>
        <end position="252"/>
    </location>
</feature>
<dbReference type="EMBL" id="JADGJD010001356">
    <property type="protein sequence ID" value="KAJ3043463.1"/>
    <property type="molecule type" value="Genomic_DNA"/>
</dbReference>